<gene>
    <name evidence="2" type="ORF">NF27_BR00030</name>
</gene>
<keyword evidence="1" id="KW-0472">Membrane</keyword>
<dbReference type="SUPFAM" id="SSF55874">
    <property type="entry name" value="ATPase domain of HSP90 chaperone/DNA topoisomerase II/histidine kinase"/>
    <property type="match status" value="1"/>
</dbReference>
<feature type="transmembrane region" description="Helical" evidence="1">
    <location>
        <begin position="12"/>
        <end position="32"/>
    </location>
</feature>
<reference evidence="2 3" key="1">
    <citation type="submission" date="2014-11" db="EMBL/GenBank/DDBJ databases">
        <title>A Rickettsiales Symbiont of Amoebae With Ancient Features.</title>
        <authorList>
            <person name="Schulz F."/>
            <person name="Martijn J."/>
            <person name="Wascher F."/>
            <person name="Kostanjsek R."/>
            <person name="Ettema T.J."/>
            <person name="Horn M."/>
        </authorList>
    </citation>
    <scope>NUCLEOTIDE SEQUENCE [LARGE SCALE GENOMIC DNA]</scope>
    <source>
        <strain evidence="2 3">UWC36</strain>
    </source>
</reference>
<name>A0A0C1R1A5_9RICK</name>
<evidence type="ECO:0000313" key="2">
    <source>
        <dbReference type="EMBL" id="KIE06065.1"/>
    </source>
</evidence>
<sequence>MQPPKQKANIHLIISLILMVLLSCSFITIYALKKFDLQQKELLASFYNSFLKEIIHDIDRAKLILSIAGENIKPVKDNTFKINKYINEFNIQTLFARVKNYRIYLENCKGSTHSIYKIHDIIDKIKVSHLLEQGRCLIIEFDYNELLNNTSYFADSNHISYVLINSEKNNFINNITKDKNDYKSHIKLEKNLKNGIIILAWINKDYLYEKYKEIIILAISVMLIMLICIIYLFLKSKNYFSNILHNHYESQILNINSTCKKLISTNSELEVTYKQLKGTLSVRNEIHSTIVQGLQKSSSDIANSLASLLEKFRIVKGTELHYMHLEHEIQSIFFKTLNLSEQKILIKDSDSIDLKSIIEKSIAYWLDEIQEKKLSIIFNYKLSKLNLPYSSITITQILCSLIGLIISTLPKEKQLIINITSSSTDIELELIDNGFHFNLEELDKHTRNNKMFNFLLLWEELIIALKELNIRYQSCTNTETNNIFRILLSKSTIAEQEVRKQNVVALSDYKKS</sequence>
<dbReference type="PROSITE" id="PS51257">
    <property type="entry name" value="PROKAR_LIPOPROTEIN"/>
    <property type="match status" value="1"/>
</dbReference>
<evidence type="ECO:0000256" key="1">
    <source>
        <dbReference type="SAM" id="Phobius"/>
    </source>
</evidence>
<evidence type="ECO:0000313" key="3">
    <source>
        <dbReference type="Proteomes" id="UP000031258"/>
    </source>
</evidence>
<protein>
    <submittedName>
        <fullName evidence="2">Uncharacterized protein</fullName>
    </submittedName>
</protein>
<keyword evidence="1" id="KW-1133">Transmembrane helix</keyword>
<organism evidence="2 3">
    <name type="scientific">Candidatus Jidaibacter acanthamoebae</name>
    <dbReference type="NCBI Taxonomy" id="86105"/>
    <lineage>
        <taxon>Bacteria</taxon>
        <taxon>Pseudomonadati</taxon>
        <taxon>Pseudomonadota</taxon>
        <taxon>Alphaproteobacteria</taxon>
        <taxon>Rickettsiales</taxon>
        <taxon>Candidatus Midichloriaceae</taxon>
        <taxon>Candidatus Jidaibacter</taxon>
    </lineage>
</organism>
<feature type="transmembrane region" description="Helical" evidence="1">
    <location>
        <begin position="214"/>
        <end position="234"/>
    </location>
</feature>
<dbReference type="STRING" id="86105.NF27_BR00030"/>
<dbReference type="Proteomes" id="UP000031258">
    <property type="component" value="Unassembled WGS sequence"/>
</dbReference>
<dbReference type="EMBL" id="JSWE01000043">
    <property type="protein sequence ID" value="KIE06065.1"/>
    <property type="molecule type" value="Genomic_DNA"/>
</dbReference>
<keyword evidence="1" id="KW-0812">Transmembrane</keyword>
<comment type="caution">
    <text evidence="2">The sequence shown here is derived from an EMBL/GenBank/DDBJ whole genome shotgun (WGS) entry which is preliminary data.</text>
</comment>
<proteinExistence type="predicted"/>
<dbReference type="InterPro" id="IPR036890">
    <property type="entry name" value="HATPase_C_sf"/>
</dbReference>
<dbReference type="AlphaFoldDB" id="A0A0C1R1A5"/>
<accession>A0A0C1R1A5</accession>
<dbReference type="Gene3D" id="3.30.565.10">
    <property type="entry name" value="Histidine kinase-like ATPase, C-terminal domain"/>
    <property type="match status" value="1"/>
</dbReference>
<keyword evidence="3" id="KW-1185">Reference proteome</keyword>